<reference evidence="1" key="1">
    <citation type="submission" date="2014-11" db="EMBL/GenBank/DDBJ databases">
        <authorList>
            <person name="Amaro Gonzalez C."/>
        </authorList>
    </citation>
    <scope>NUCLEOTIDE SEQUENCE</scope>
</reference>
<dbReference type="EMBL" id="GBXM01057570">
    <property type="protein sequence ID" value="JAH51007.1"/>
    <property type="molecule type" value="Transcribed_RNA"/>
</dbReference>
<dbReference type="AlphaFoldDB" id="A0A0E9TC39"/>
<organism evidence="1">
    <name type="scientific">Anguilla anguilla</name>
    <name type="common">European freshwater eel</name>
    <name type="synonym">Muraena anguilla</name>
    <dbReference type="NCBI Taxonomy" id="7936"/>
    <lineage>
        <taxon>Eukaryota</taxon>
        <taxon>Metazoa</taxon>
        <taxon>Chordata</taxon>
        <taxon>Craniata</taxon>
        <taxon>Vertebrata</taxon>
        <taxon>Euteleostomi</taxon>
        <taxon>Actinopterygii</taxon>
        <taxon>Neopterygii</taxon>
        <taxon>Teleostei</taxon>
        <taxon>Anguilliformes</taxon>
        <taxon>Anguillidae</taxon>
        <taxon>Anguilla</taxon>
    </lineage>
</organism>
<protein>
    <submittedName>
        <fullName evidence="1">Uncharacterized protein</fullName>
    </submittedName>
</protein>
<reference evidence="1" key="2">
    <citation type="journal article" date="2015" name="Fish Shellfish Immunol.">
        <title>Early steps in the European eel (Anguilla anguilla)-Vibrio vulnificus interaction in the gills: Role of the RtxA13 toxin.</title>
        <authorList>
            <person name="Callol A."/>
            <person name="Pajuelo D."/>
            <person name="Ebbesson L."/>
            <person name="Teles M."/>
            <person name="MacKenzie S."/>
            <person name="Amaro C."/>
        </authorList>
    </citation>
    <scope>NUCLEOTIDE SEQUENCE</scope>
</reference>
<name>A0A0E9TC39_ANGAN</name>
<evidence type="ECO:0000313" key="1">
    <source>
        <dbReference type="EMBL" id="JAH51007.1"/>
    </source>
</evidence>
<sequence>MAIEQMQVTDERLTYVMLSPLPASINYRPYVLFPLPYLA</sequence>
<proteinExistence type="predicted"/>
<accession>A0A0E9TC39</accession>